<evidence type="ECO:0000313" key="1">
    <source>
        <dbReference type="EMBL" id="QDH47901.1"/>
    </source>
</evidence>
<dbReference type="KEGG" id="vg:64947328"/>
<dbReference type="RefSeq" id="YP_010063522.1">
    <property type="nucleotide sequence ID" value="NC_054806.1"/>
</dbReference>
<dbReference type="Proteomes" id="UP000320155">
    <property type="component" value="Segment"/>
</dbReference>
<proteinExistence type="predicted"/>
<sequence>MKKRTRKKLKKHGVTVAVAFVTTVATLALGSPKASADDTVNLTELRTVDGRDYPVCHVEDCSDQPGQIGLWEDKDTGNWWLSLGERSYLVVDDTVTDID</sequence>
<gene>
    <name evidence="1" type="primary">85</name>
    <name evidence="1" type="ORF">SEA_BENVOLIO_85</name>
</gene>
<evidence type="ECO:0000313" key="2">
    <source>
        <dbReference type="Proteomes" id="UP000320155"/>
    </source>
</evidence>
<keyword evidence="2" id="KW-1185">Reference proteome</keyword>
<dbReference type="EMBL" id="MK919472">
    <property type="protein sequence ID" value="QDH47901.1"/>
    <property type="molecule type" value="Genomic_DNA"/>
</dbReference>
<accession>A0A514A3S2</accession>
<name>A0A514A3S2_9CAUD</name>
<dbReference type="GeneID" id="64947328"/>
<organism evidence="1 2">
    <name type="scientific">Mycobacterium phage Benvolio</name>
    <dbReference type="NCBI Taxonomy" id="2591074"/>
    <lineage>
        <taxon>Viruses</taxon>
        <taxon>Duplodnaviria</taxon>
        <taxon>Heunggongvirae</taxon>
        <taxon>Uroviricota</taxon>
        <taxon>Caudoviricetes</taxon>
        <taxon>Turbidovirus</taxon>
        <taxon>Turbidovirus benvolio</taxon>
    </lineage>
</organism>
<reference evidence="1 2" key="1">
    <citation type="submission" date="2019-05" db="EMBL/GenBank/DDBJ databases">
        <authorList>
            <person name="Adams R."/>
            <person name="Akbary L.S."/>
            <person name="Andrews M.B."/>
            <person name="Baumann C.N."/>
            <person name="Belamarich J.P."/>
            <person name="Bhuta P.S."/>
            <person name="Campbell C.V."/>
            <person name="Crevits C.K."/>
            <person name="Crockett C.R."/>
            <person name="Dolan H.E."/>
            <person name="Ellis C.L."/>
            <person name="Elsasser D.N."/>
            <person name="Fenwick S.L."/>
            <person name="Guo R."/>
            <person name="Jackson A.R."/>
            <person name="Kaur A."/>
            <person name="Madison K.A."/>
            <person name="Kivimaki S.E."/>
            <person name="Martin A.Y."/>
            <person name="McChesney S.A."/>
            <person name="McCreary M.E."/>
            <person name="McMahill K.J."/>
            <person name="Nicely M.K."/>
            <person name="Ofsa J.B."/>
            <person name="Redle J.D."/>
            <person name="Santos M.R."/>
            <person name="Stiltner K.B."/>
            <person name="Taheny A.C."/>
            <person name="Tran P.V."/>
            <person name="Tunckanat T."/>
            <person name="Villavicencio A.P."/>
            <person name="Voshell S.M."/>
            <person name="Williams K.J."/>
            <person name="Witmer C.E."/>
            <person name="Woodruff E.H."/>
            <person name="Garlena R.A."/>
            <person name="Russell D.A."/>
            <person name="Pope W.H."/>
            <person name="Jacobs-Sera D."/>
            <person name="Hatfull G.F."/>
        </authorList>
    </citation>
    <scope>NUCLEOTIDE SEQUENCE [LARGE SCALE GENOMIC DNA]</scope>
</reference>
<protein>
    <submittedName>
        <fullName evidence="1">Uncharacterized protein</fullName>
    </submittedName>
</protein>